<dbReference type="InterPro" id="IPR052726">
    <property type="entry name" value="Phage_Baseplate_Hub"/>
</dbReference>
<reference evidence="4 5" key="1">
    <citation type="submission" date="2011-01" db="EMBL/GenBank/DDBJ databases">
        <authorList>
            <person name="Muzny D."/>
            <person name="Qin X."/>
            <person name="Deng J."/>
            <person name="Jiang H."/>
            <person name="Liu Y."/>
            <person name="Qu J."/>
            <person name="Song X.-Z."/>
            <person name="Zhang L."/>
            <person name="Thornton R."/>
            <person name="Coyle M."/>
            <person name="Francisco L."/>
            <person name="Jackson L."/>
            <person name="Javaid M."/>
            <person name="Korchina V."/>
            <person name="Kovar C."/>
            <person name="Mata R."/>
            <person name="Mathew T."/>
            <person name="Ngo R."/>
            <person name="Nguyen L."/>
            <person name="Nguyen N."/>
            <person name="Okwuonu G."/>
            <person name="Ongeri F."/>
            <person name="Pham C."/>
            <person name="Simmons D."/>
            <person name="Wilczek-Boney K."/>
            <person name="Hale W."/>
            <person name="Jakkamsetti A."/>
            <person name="Pham P."/>
            <person name="Ruth R."/>
            <person name="San Lucas F."/>
            <person name="Warren J."/>
            <person name="Zhang J."/>
            <person name="Zhao Z."/>
            <person name="Zhou C."/>
            <person name="Zhu D."/>
            <person name="Lee S."/>
            <person name="Bess C."/>
            <person name="Blankenburg K."/>
            <person name="Forbes L."/>
            <person name="Fu Q."/>
            <person name="Gubbala S."/>
            <person name="Hirani K."/>
            <person name="Jayaseelan J.C."/>
            <person name="Lara F."/>
            <person name="Munidasa M."/>
            <person name="Palculict T."/>
            <person name="Patil S."/>
            <person name="Pu L.-L."/>
            <person name="Saada N."/>
            <person name="Tang L."/>
            <person name="Weissenberger G."/>
            <person name="Zhu Y."/>
            <person name="Hemphill L."/>
            <person name="Shang Y."/>
            <person name="Youmans B."/>
            <person name="Ayvaz T."/>
            <person name="Ross M."/>
            <person name="Santibanez J."/>
            <person name="Aqrawi P."/>
            <person name="Gross S."/>
            <person name="Joshi V."/>
            <person name="Fowler G."/>
            <person name="Nazareth L."/>
            <person name="Reid J."/>
            <person name="Worley K."/>
            <person name="Petrosino J."/>
            <person name="Highlander S."/>
            <person name="Gibbs R."/>
        </authorList>
    </citation>
    <scope>NUCLEOTIDE SEQUENCE [LARGE SCALE GENOMIC DNA]</scope>
    <source>
        <strain evidence="4 5">ATCC 25976</strain>
    </source>
</reference>
<proteinExistence type="predicted"/>
<keyword evidence="5" id="KW-1185">Reference proteome</keyword>
<dbReference type="PIRSF" id="PIRSF020481">
    <property type="entry name" value="BAP"/>
    <property type="match status" value="1"/>
</dbReference>
<gene>
    <name evidence="4" type="ORF">HMPREF0027_1110</name>
</gene>
<dbReference type="Proteomes" id="UP000005467">
    <property type="component" value="Unassembled WGS sequence"/>
</dbReference>
<dbReference type="EMBL" id="AEVG01000074">
    <property type="protein sequence ID" value="EFX91835.1"/>
    <property type="molecule type" value="Genomic_DNA"/>
</dbReference>
<feature type="domain" description="Baseplate J-like central" evidence="2">
    <location>
        <begin position="208"/>
        <end position="275"/>
    </location>
</feature>
<dbReference type="InterPro" id="IPR014507">
    <property type="entry name" value="Baseplate_assembly_J_pred"/>
</dbReference>
<dbReference type="InterPro" id="IPR006949">
    <property type="entry name" value="Barrel_Baseplate_J-like"/>
</dbReference>
<dbReference type="RefSeq" id="WP_005622730.1">
    <property type="nucleotide sequence ID" value="NZ_GL831080.1"/>
</dbReference>
<protein>
    <submittedName>
        <fullName evidence="4">Baseplate J-like protein</fullName>
    </submittedName>
</protein>
<dbReference type="PANTHER" id="PTHR35862">
    <property type="entry name" value="FELS-2 PROPHAGE PROTEIN"/>
    <property type="match status" value="1"/>
</dbReference>
<evidence type="ECO:0000259" key="2">
    <source>
        <dbReference type="Pfam" id="PF26078"/>
    </source>
</evidence>
<organism evidence="4 5">
    <name type="scientific">Actinobacillus ureae ATCC 25976</name>
    <dbReference type="NCBI Taxonomy" id="887324"/>
    <lineage>
        <taxon>Bacteria</taxon>
        <taxon>Pseudomonadati</taxon>
        <taxon>Pseudomonadota</taxon>
        <taxon>Gammaproteobacteria</taxon>
        <taxon>Pasteurellales</taxon>
        <taxon>Pasteurellaceae</taxon>
        <taxon>Actinobacillus</taxon>
    </lineage>
</organism>
<dbReference type="Pfam" id="PF26078">
    <property type="entry name" value="Baseplate_J_M"/>
    <property type="match status" value="1"/>
</dbReference>
<dbReference type="HOGENOM" id="CLU_046415_1_0_6"/>
<feature type="domain" description="Baseplate J-like C-terminal" evidence="3">
    <location>
        <begin position="282"/>
        <end position="363"/>
    </location>
</feature>
<evidence type="ECO:0000259" key="3">
    <source>
        <dbReference type="Pfam" id="PF26079"/>
    </source>
</evidence>
<dbReference type="Pfam" id="PF04865">
    <property type="entry name" value="Baseplate_J"/>
    <property type="match status" value="1"/>
</dbReference>
<evidence type="ECO:0000313" key="5">
    <source>
        <dbReference type="Proteomes" id="UP000005467"/>
    </source>
</evidence>
<accession>E8KGZ3</accession>
<evidence type="ECO:0000313" key="4">
    <source>
        <dbReference type="EMBL" id="EFX91835.1"/>
    </source>
</evidence>
<dbReference type="Pfam" id="PF26079">
    <property type="entry name" value="Baseplate_J_C"/>
    <property type="match status" value="1"/>
</dbReference>
<sequence length="370" mass="40638">MIANREEIQIVEEDVAKILADCIAQYEERTGKTLQPAHIERLIINLYAYRELLMRKGINEAFRQTFPQTATGQALDLCGEQMGCIRLAAQPAETTLCFRVEETEHEEIVIPAGTMVRATESLYFSTKTETVISKFASFVDVVAVANLTGEAGNGWEAGRVKTLESQIAYQGTLTVSNIDETDGGVAEESDEDYRKRILLAPEAFTVCGTFEAYNYHTRSVTPFINDVAVQRPKAGTAGMTVLTKRGVPQPLLIDKTKAYLSGDKRRPLNDTVIVSPAKKVSYNIVANLELYSSANAAETKSRALKAVQDLLAKEPFTLGVDIVPLTIAATLKISGVYNVEIMELHLTEVLENEWAVCESITLNVVGESHG</sequence>
<dbReference type="InterPro" id="IPR058530">
    <property type="entry name" value="Baseplate_J-like_C"/>
</dbReference>
<feature type="domain" description="Baseplate protein J-like barrel" evidence="1">
    <location>
        <begin position="105"/>
        <end position="184"/>
    </location>
</feature>
<dbReference type="InterPro" id="IPR058531">
    <property type="entry name" value="Baseplate_J_M"/>
</dbReference>
<comment type="caution">
    <text evidence="4">The sequence shown here is derived from an EMBL/GenBank/DDBJ whole genome shotgun (WGS) entry which is preliminary data.</text>
</comment>
<dbReference type="PANTHER" id="PTHR35862:SF1">
    <property type="entry name" value="FELS-2 PROPHAGE PROTEIN"/>
    <property type="match status" value="1"/>
</dbReference>
<name>E8KGZ3_9PAST</name>
<evidence type="ECO:0000259" key="1">
    <source>
        <dbReference type="Pfam" id="PF04865"/>
    </source>
</evidence>
<dbReference type="AlphaFoldDB" id="E8KGZ3"/>